<proteinExistence type="predicted"/>
<accession>A0A8I6Y741</accession>
<reference evidence="2" key="2">
    <citation type="submission" date="2020-10" db="EMBL/GenBank/DDBJ databases">
        <authorList>
            <person name="Scholz U."/>
            <person name="Mascher M."/>
            <person name="Fiebig A."/>
        </authorList>
    </citation>
    <scope>NUCLEOTIDE SEQUENCE [LARGE SCALE GENOMIC DNA]</scope>
    <source>
        <strain evidence="2">cv. Morex</strain>
    </source>
</reference>
<feature type="region of interest" description="Disordered" evidence="1">
    <location>
        <begin position="399"/>
        <end position="437"/>
    </location>
</feature>
<dbReference type="PANTHER" id="PTHR31008:SF26">
    <property type="entry name" value="OS02G0781900 PROTEIN"/>
    <property type="match status" value="1"/>
</dbReference>
<protein>
    <submittedName>
        <fullName evidence="2">Uncharacterized protein</fullName>
    </submittedName>
</protein>
<dbReference type="KEGG" id="hvg:123402679"/>
<dbReference type="Proteomes" id="UP000011116">
    <property type="component" value="Chromosome 6H"/>
</dbReference>
<feature type="region of interest" description="Disordered" evidence="1">
    <location>
        <begin position="477"/>
        <end position="517"/>
    </location>
</feature>
<dbReference type="OrthoDB" id="688551at2759"/>
<reference evidence="2" key="3">
    <citation type="submission" date="2022-01" db="UniProtKB">
        <authorList>
            <consortium name="EnsemblPlants"/>
        </authorList>
    </citation>
    <scope>IDENTIFICATION</scope>
    <source>
        <strain evidence="2">subsp. vulgare</strain>
    </source>
</reference>
<evidence type="ECO:0000313" key="2">
    <source>
        <dbReference type="EnsemblPlants" id="HORVU.MOREX.r3.6HG0621170.1"/>
    </source>
</evidence>
<keyword evidence="3" id="KW-1185">Reference proteome</keyword>
<feature type="region of interest" description="Disordered" evidence="1">
    <location>
        <begin position="119"/>
        <end position="357"/>
    </location>
</feature>
<dbReference type="EnsemblPlants" id="HORVU.MOREX.r3.6HG0621170.1">
    <property type="protein sequence ID" value="HORVU.MOREX.r3.6HG0621170.1"/>
    <property type="gene ID" value="HORVU.MOREX.r3.6HG0621170"/>
</dbReference>
<sequence>MALRDGAVDLWAMAAELERQFAGYKQRLQASSGRMISGLAVDDDDDARVLVLAAPGADANGGVEEEEAAVGGVRGRMYEAYTRRRDERLRSVWRARMERKEAEVMALWAQLGRGAAGAPAAAEEANAAGEQEAEAEDGGERRRSSDVAAPGMVSGKKHPRTRRSFSSANLVKSTLPDVGIRRALSQEPPEPPAGTDDGAGRKHGHRARPVTGAAPKRKALSGSKGASVKGHGSLRQAGPKPSKPKPPRSFLRPPCSGGMEGVREAVLPQNANVAAPMGEKGAAPDNDEAQKASSSPRPFFASDNGTAGTVNARAASPASDGGEVVDTAAPAADGDEPAAKNGVITSDPERRGAQEEIVAQSLEAKLGNGEVTSDSETEPSYVYIKKKAVVEEEEATRLSDALAGRGSEEPHIQVRNGTDDADEAPTAANAEEGPARGISVEVFSLSGRGSAPSSPPSCSIRAQSIERLLVEDAALMRKRREDQSPTGGRSVPAVSTPGSAGRRAYGAAPTTSPRGTAMGFKKRFLSFGKKNRCREGATTVIDCTSPTVDDDDGVSEQWRTAADSIRPRVVGSSSDAASDDTDRYAASPQACYLQSLVAAASPAKSELSEIVPPEKSPKAQRSFFSLRSFNCGRS</sequence>
<gene>
    <name evidence="2" type="primary">LOC123402679</name>
</gene>
<dbReference type="PANTHER" id="PTHR31008">
    <property type="entry name" value="COP1-INTERACTING PROTEIN-RELATED"/>
    <property type="match status" value="1"/>
</dbReference>
<dbReference type="Gramene" id="HORVU.MOREX.r3.6HG0621170.1">
    <property type="protein sequence ID" value="HORVU.MOREX.r3.6HG0621170.1"/>
    <property type="gene ID" value="HORVU.MOREX.r3.6HG0621170"/>
</dbReference>
<reference evidence="3" key="1">
    <citation type="journal article" date="2012" name="Nature">
        <title>A physical, genetic and functional sequence assembly of the barley genome.</title>
        <authorList>
            <consortium name="The International Barley Genome Sequencing Consortium"/>
            <person name="Mayer K.F."/>
            <person name="Waugh R."/>
            <person name="Brown J.W."/>
            <person name="Schulman A."/>
            <person name="Langridge P."/>
            <person name="Platzer M."/>
            <person name="Fincher G.B."/>
            <person name="Muehlbauer G.J."/>
            <person name="Sato K."/>
            <person name="Close T.J."/>
            <person name="Wise R.P."/>
            <person name="Stein N."/>
        </authorList>
    </citation>
    <scope>NUCLEOTIDE SEQUENCE [LARGE SCALE GENOMIC DNA]</scope>
    <source>
        <strain evidence="3">cv. Morex</strain>
    </source>
</reference>
<feature type="compositionally biased region" description="Low complexity" evidence="1">
    <location>
        <begin position="119"/>
        <end position="130"/>
    </location>
</feature>
<evidence type="ECO:0000313" key="3">
    <source>
        <dbReference type="Proteomes" id="UP000011116"/>
    </source>
</evidence>
<dbReference type="RefSeq" id="XP_044952555.1">
    <property type="nucleotide sequence ID" value="XM_045096620.1"/>
</dbReference>
<name>A0A8I6Y741_HORVV</name>
<dbReference type="GeneID" id="123402679"/>
<organism evidence="2 3">
    <name type="scientific">Hordeum vulgare subsp. vulgare</name>
    <name type="common">Domesticated barley</name>
    <dbReference type="NCBI Taxonomy" id="112509"/>
    <lineage>
        <taxon>Eukaryota</taxon>
        <taxon>Viridiplantae</taxon>
        <taxon>Streptophyta</taxon>
        <taxon>Embryophyta</taxon>
        <taxon>Tracheophyta</taxon>
        <taxon>Spermatophyta</taxon>
        <taxon>Magnoliopsida</taxon>
        <taxon>Liliopsida</taxon>
        <taxon>Poales</taxon>
        <taxon>Poaceae</taxon>
        <taxon>BOP clade</taxon>
        <taxon>Pooideae</taxon>
        <taxon>Triticodae</taxon>
        <taxon>Triticeae</taxon>
        <taxon>Hordeinae</taxon>
        <taxon>Hordeum</taxon>
    </lineage>
</organism>
<dbReference type="AlphaFoldDB" id="A0A8I6Y741"/>
<evidence type="ECO:0000256" key="1">
    <source>
        <dbReference type="SAM" id="MobiDB-lite"/>
    </source>
</evidence>